<organism evidence="2 3">
    <name type="scientific">Methylobacterium radiodurans</name>
    <dbReference type="NCBI Taxonomy" id="2202828"/>
    <lineage>
        <taxon>Bacteria</taxon>
        <taxon>Pseudomonadati</taxon>
        <taxon>Pseudomonadota</taxon>
        <taxon>Alphaproteobacteria</taxon>
        <taxon>Hyphomicrobiales</taxon>
        <taxon>Methylobacteriaceae</taxon>
        <taxon>Methylobacterium</taxon>
    </lineage>
</organism>
<sequence>MCHTPCYLTDTDDGRIFVPGNPVSGFDCPRKARAAADRALGSMTTEVLPGGERHVLRAIVRDEADQVIYEAAVTFAGEWKIPIAA</sequence>
<protein>
    <recommendedName>
        <fullName evidence="1">DUF6894 domain-containing protein</fullName>
    </recommendedName>
</protein>
<dbReference type="Pfam" id="PF21834">
    <property type="entry name" value="DUF6894"/>
    <property type="match status" value="1"/>
</dbReference>
<reference evidence="2 3" key="1">
    <citation type="submission" date="2018-05" db="EMBL/GenBank/DDBJ databases">
        <title>Complete Genome Sequence of Methylobacterium sp. 17Sr1-43.</title>
        <authorList>
            <person name="Srinivasan S."/>
        </authorList>
    </citation>
    <scope>NUCLEOTIDE SEQUENCE [LARGE SCALE GENOMIC DNA]</scope>
    <source>
        <strain evidence="2 3">17Sr1-43</strain>
    </source>
</reference>
<name>A0A2U8VX16_9HYPH</name>
<keyword evidence="3" id="KW-1185">Reference proteome</keyword>
<evidence type="ECO:0000313" key="2">
    <source>
        <dbReference type="EMBL" id="AWN37792.1"/>
    </source>
</evidence>
<dbReference type="Proteomes" id="UP000246058">
    <property type="component" value="Chromosome"/>
</dbReference>
<dbReference type="KEGG" id="meti:DK427_20360"/>
<evidence type="ECO:0000259" key="1">
    <source>
        <dbReference type="Pfam" id="PF21834"/>
    </source>
</evidence>
<dbReference type="InterPro" id="IPR054189">
    <property type="entry name" value="DUF6894"/>
</dbReference>
<proteinExistence type="predicted"/>
<dbReference type="AlphaFoldDB" id="A0A2U8VX16"/>
<accession>A0A2U8VX16</accession>
<evidence type="ECO:0000313" key="3">
    <source>
        <dbReference type="Proteomes" id="UP000246058"/>
    </source>
</evidence>
<gene>
    <name evidence="2" type="ORF">DK427_20360</name>
</gene>
<dbReference type="OrthoDB" id="9792284at2"/>
<dbReference type="EMBL" id="CP029551">
    <property type="protein sequence ID" value="AWN37792.1"/>
    <property type="molecule type" value="Genomic_DNA"/>
</dbReference>
<feature type="domain" description="DUF6894" evidence="1">
    <location>
        <begin position="26"/>
        <end position="73"/>
    </location>
</feature>